<feature type="disulfide bond" evidence="8">
    <location>
        <begin position="1193"/>
        <end position="1202"/>
    </location>
</feature>
<dbReference type="InterPro" id="IPR009030">
    <property type="entry name" value="Growth_fac_rcpt_cys_sf"/>
</dbReference>
<dbReference type="FunFam" id="2.10.25.10:FF:000038">
    <property type="entry name" value="Fibrillin 2"/>
    <property type="match status" value="1"/>
</dbReference>
<feature type="disulfide bond" evidence="8">
    <location>
        <begin position="1567"/>
        <end position="1576"/>
    </location>
</feature>
<feature type="disulfide bond" evidence="8">
    <location>
        <begin position="1117"/>
        <end position="1126"/>
    </location>
</feature>
<dbReference type="InterPro" id="IPR001881">
    <property type="entry name" value="EGF-like_Ca-bd_dom"/>
</dbReference>
<gene>
    <name evidence="12" type="ORF">NP493_421g00002</name>
</gene>
<dbReference type="GO" id="GO:0005509">
    <property type="term" value="F:calcium ion binding"/>
    <property type="evidence" value="ECO:0007669"/>
    <property type="project" value="InterPro"/>
</dbReference>
<dbReference type="PROSITE" id="PS50856">
    <property type="entry name" value="AMOP"/>
    <property type="match status" value="1"/>
</dbReference>
<evidence type="ECO:0008006" key="14">
    <source>
        <dbReference type="Google" id="ProtNLM"/>
    </source>
</evidence>
<feature type="disulfide bond" evidence="8">
    <location>
        <begin position="1417"/>
        <end position="1426"/>
    </location>
</feature>
<dbReference type="FunFam" id="2.10.25.10:FF:000321">
    <property type="entry name" value="Protein delta homolog 1"/>
    <property type="match status" value="1"/>
</dbReference>
<dbReference type="GO" id="GO:0005112">
    <property type="term" value="F:Notch binding"/>
    <property type="evidence" value="ECO:0007669"/>
    <property type="project" value="TreeGrafter"/>
</dbReference>
<dbReference type="Proteomes" id="UP001209878">
    <property type="component" value="Unassembled WGS sequence"/>
</dbReference>
<keyword evidence="6 8" id="KW-1015">Disulfide bond</keyword>
<evidence type="ECO:0000256" key="1">
    <source>
        <dbReference type="ARBA" id="ARBA00004370"/>
    </source>
</evidence>
<keyword evidence="2 8" id="KW-0245">EGF-like domain</keyword>
<feature type="domain" description="EGF-like" evidence="9">
    <location>
        <begin position="1541"/>
        <end position="1577"/>
    </location>
</feature>
<evidence type="ECO:0000256" key="6">
    <source>
        <dbReference type="ARBA" id="ARBA00023157"/>
    </source>
</evidence>
<feature type="domain" description="EGF-like" evidence="9">
    <location>
        <begin position="1579"/>
        <end position="1615"/>
    </location>
</feature>
<feature type="domain" description="EGF-like" evidence="9">
    <location>
        <begin position="1091"/>
        <end position="1127"/>
    </location>
</feature>
<accession>A0AAD9NU78</accession>
<evidence type="ECO:0000313" key="13">
    <source>
        <dbReference type="Proteomes" id="UP001209878"/>
    </source>
</evidence>
<feature type="domain" description="EGF-like" evidence="9">
    <location>
        <begin position="1654"/>
        <end position="1690"/>
    </location>
</feature>
<dbReference type="Pfam" id="PF12662">
    <property type="entry name" value="cEGF"/>
    <property type="match status" value="1"/>
</dbReference>
<dbReference type="InterPro" id="IPR013783">
    <property type="entry name" value="Ig-like_fold"/>
</dbReference>
<dbReference type="InterPro" id="IPR003886">
    <property type="entry name" value="NIDO_dom"/>
</dbReference>
<dbReference type="PROSITE" id="PS51233">
    <property type="entry name" value="VWFD"/>
    <property type="match status" value="1"/>
</dbReference>
<dbReference type="PANTHER" id="PTHR12916:SF4">
    <property type="entry name" value="UNINFLATABLE, ISOFORM C"/>
    <property type="match status" value="1"/>
</dbReference>
<dbReference type="InterPro" id="IPR001846">
    <property type="entry name" value="VWF_type-D"/>
</dbReference>
<dbReference type="SUPFAM" id="SSF57184">
    <property type="entry name" value="Growth factor receptor domain"/>
    <property type="match status" value="3"/>
</dbReference>
<dbReference type="PANTHER" id="PTHR12916">
    <property type="entry name" value="CYTOCHROME C OXIDASE POLYPEPTIDE VIC-2"/>
    <property type="match status" value="1"/>
</dbReference>
<keyword evidence="13" id="KW-1185">Reference proteome</keyword>
<keyword evidence="3" id="KW-0732">Signal</keyword>
<feature type="disulfide bond" evidence="8">
    <location>
        <begin position="1530"/>
        <end position="1539"/>
    </location>
</feature>
<protein>
    <recommendedName>
        <fullName evidence="14">Mucin-like protein</fullName>
    </recommendedName>
</protein>
<dbReference type="CDD" id="cd00054">
    <property type="entry name" value="EGF_CA"/>
    <property type="match status" value="16"/>
</dbReference>
<evidence type="ECO:0000256" key="2">
    <source>
        <dbReference type="ARBA" id="ARBA00022536"/>
    </source>
</evidence>
<dbReference type="SMART" id="SM00539">
    <property type="entry name" value="NIDO"/>
    <property type="match status" value="1"/>
</dbReference>
<dbReference type="InterPro" id="IPR018097">
    <property type="entry name" value="EGF_Ca-bd_CS"/>
</dbReference>
<dbReference type="EMBL" id="JAODUO010000422">
    <property type="protein sequence ID" value="KAK2180866.1"/>
    <property type="molecule type" value="Genomic_DNA"/>
</dbReference>
<dbReference type="InterPro" id="IPR000742">
    <property type="entry name" value="EGF"/>
</dbReference>
<feature type="domain" description="EGF-like" evidence="9">
    <location>
        <begin position="1391"/>
        <end position="1427"/>
    </location>
</feature>
<evidence type="ECO:0000256" key="8">
    <source>
        <dbReference type="PROSITE-ProRule" id="PRU00076"/>
    </source>
</evidence>
<comment type="caution">
    <text evidence="8">Lacks conserved residue(s) required for the propagation of feature annotation.</text>
</comment>
<dbReference type="GO" id="GO:0016020">
    <property type="term" value="C:membrane"/>
    <property type="evidence" value="ECO:0007669"/>
    <property type="project" value="UniProtKB-SubCell"/>
</dbReference>
<dbReference type="InterPro" id="IPR026823">
    <property type="entry name" value="cEGF"/>
</dbReference>
<proteinExistence type="predicted"/>
<dbReference type="PROSITE" id="PS01187">
    <property type="entry name" value="EGF_CA"/>
    <property type="match status" value="5"/>
</dbReference>
<dbReference type="Gene3D" id="2.60.40.10">
    <property type="entry name" value="Immunoglobulins"/>
    <property type="match status" value="1"/>
</dbReference>
<dbReference type="SMART" id="SM00723">
    <property type="entry name" value="AMOP"/>
    <property type="match status" value="1"/>
</dbReference>
<dbReference type="FunFam" id="2.10.25.10:FF:000109">
    <property type="entry name" value="Notch homolog 4, [Drosophila]"/>
    <property type="match status" value="1"/>
</dbReference>
<dbReference type="Pfam" id="PF07645">
    <property type="entry name" value="EGF_CA"/>
    <property type="match status" value="3"/>
</dbReference>
<feature type="disulfide bond" evidence="8">
    <location>
        <begin position="1380"/>
        <end position="1389"/>
    </location>
</feature>
<feature type="domain" description="EGF-like" evidence="9">
    <location>
        <begin position="1242"/>
        <end position="1278"/>
    </location>
</feature>
<feature type="domain" description="EGF-like" evidence="9">
    <location>
        <begin position="1354"/>
        <end position="1390"/>
    </location>
</feature>
<dbReference type="PROSITE" id="PS00010">
    <property type="entry name" value="ASX_HYDROXYL"/>
    <property type="match status" value="8"/>
</dbReference>
<feature type="domain" description="VWFD" evidence="11">
    <location>
        <begin position="425"/>
        <end position="627"/>
    </location>
</feature>
<feature type="disulfide bond" evidence="8">
    <location>
        <begin position="1231"/>
        <end position="1240"/>
    </location>
</feature>
<evidence type="ECO:0000259" key="10">
    <source>
        <dbReference type="PROSITE" id="PS50856"/>
    </source>
</evidence>
<feature type="domain" description="EGF-like" evidence="9">
    <location>
        <begin position="1504"/>
        <end position="1540"/>
    </location>
</feature>
<feature type="domain" description="EGF-like" evidence="9">
    <location>
        <begin position="1050"/>
        <end position="1090"/>
    </location>
</feature>
<evidence type="ECO:0000256" key="3">
    <source>
        <dbReference type="ARBA" id="ARBA00022729"/>
    </source>
</evidence>
<feature type="disulfide bond" evidence="8">
    <location>
        <begin position="1717"/>
        <end position="1726"/>
    </location>
</feature>
<feature type="disulfide bond" evidence="8">
    <location>
        <begin position="1605"/>
        <end position="1614"/>
    </location>
</feature>
<evidence type="ECO:0000313" key="12">
    <source>
        <dbReference type="EMBL" id="KAK2180866.1"/>
    </source>
</evidence>
<dbReference type="Pfam" id="PF06119">
    <property type="entry name" value="NIDO"/>
    <property type="match status" value="1"/>
</dbReference>
<evidence type="ECO:0000259" key="9">
    <source>
        <dbReference type="PROSITE" id="PS50026"/>
    </source>
</evidence>
<reference evidence="12" key="1">
    <citation type="journal article" date="2023" name="Mol. Biol. Evol.">
        <title>Third-Generation Sequencing Reveals the Adaptive Role of the Epigenome in Three Deep-Sea Polychaetes.</title>
        <authorList>
            <person name="Perez M."/>
            <person name="Aroh O."/>
            <person name="Sun Y."/>
            <person name="Lan Y."/>
            <person name="Juniper S.K."/>
            <person name="Young C.R."/>
            <person name="Angers B."/>
            <person name="Qian P.Y."/>
        </authorList>
    </citation>
    <scope>NUCLEOTIDE SEQUENCE</scope>
    <source>
        <strain evidence="12">R07B-5</strain>
    </source>
</reference>
<feature type="domain" description="EGF-like" evidence="9">
    <location>
        <begin position="1167"/>
        <end position="1203"/>
    </location>
</feature>
<dbReference type="Gene3D" id="2.10.25.10">
    <property type="entry name" value="Laminin"/>
    <property type="match status" value="21"/>
</dbReference>
<comment type="subcellular location">
    <subcellularLocation>
        <location evidence="1">Membrane</location>
    </subcellularLocation>
</comment>
<organism evidence="12 13">
    <name type="scientific">Ridgeia piscesae</name>
    <name type="common">Tubeworm</name>
    <dbReference type="NCBI Taxonomy" id="27915"/>
    <lineage>
        <taxon>Eukaryota</taxon>
        <taxon>Metazoa</taxon>
        <taxon>Spiralia</taxon>
        <taxon>Lophotrochozoa</taxon>
        <taxon>Annelida</taxon>
        <taxon>Polychaeta</taxon>
        <taxon>Sedentaria</taxon>
        <taxon>Canalipalpata</taxon>
        <taxon>Sabellida</taxon>
        <taxon>Siboglinidae</taxon>
        <taxon>Ridgeia</taxon>
    </lineage>
</organism>
<feature type="disulfide bond" evidence="8">
    <location>
        <begin position="1680"/>
        <end position="1689"/>
    </location>
</feature>
<feature type="disulfide bond" evidence="8">
    <location>
        <begin position="1455"/>
        <end position="1464"/>
    </location>
</feature>
<evidence type="ECO:0000256" key="4">
    <source>
        <dbReference type="ARBA" id="ARBA00022737"/>
    </source>
</evidence>
<sequence length="1799" mass="196996">MKMKEACNEVDVKFVDNDANFTFRNVADDDAAFQRDGLHLSESGVGRLLLNLSLPEQTPKHNKRQHQQQHRHVSNIYTNGYVTFEMPFDSRHPDPLSKNLLGVTKQDKAKKLGFAMLAPFWTDNDARTGNVFYHIYDLTKPGSTAADKARVKHAIYHAGDNVLANGGVSETDVTWVMVITWSRMKPRTSSSLNDHPNTFQLVIAYDPSRYKTYVTYVYLEMGWDTEYTIRRCMIGYLAQKYTEEKTLQLAPSMKTTGFTLHTRLGNTGETGKYVFRLSPDSTLVNYDQKCYDWYAGEMKRKWLVQFYWSWTLVCPCDRRLAVMDNRWREYSKQLNEEKSSDTDCFYEKMPLAQSTQECCYSSSGSLVNTEDGRGGHTSFYKHHYWDLHMKYDVLPKRWCCKLTDNCHYFYRVRPMDHCDGYLPLAVGWFYGDPHIRTLDGFQYTFNGLGEYTLIETTHGNFTLQGRTAKARDANGTETDATVFSAFVAKDVNSDKVHIEMTKKRDGLAVFVENEDVTEWLTSANLTDFKDYEGVSLTKTNTTQVEVTYTSGFSLAIGINAEQLDITVGAPNTFKGNTKGLMGVFNDDPTDDLLPPGENAVALSNSSSEKTIFKEFGERWRIEELDSLFHYAPGENYSTYAKSEFTPRFLEDVLANMTSSQREMAQNTCGDNKECLFDFAITGKEDVAEATLMTNSKNQENAEIMSNGSPNITVDVVFNVTAGKVNTLTLTTVDPDGDTVNVTLTSTLPHGATFENNVYTWTPTNMEPANISFLASDGKGGVAAADVSVNLCNCSGHGECLFDLLADGYELKQIFRIVQCNCSIGWEGDHCESDFDGCQDNPCTEGTNCTDLSPSEHIVSGKTFNCSECPPGTEDNEGICLHIDECEEHTSGCEQECKNSVGSFQCSCYKGYTQRMDGKSCVIGGSLEQECSKLNCSYGCRMNGSNYECFCQSGYDLTADGKTCQDIDECSEENGGCVHICSNFVGGFNCSCNDGFRLMNDKKGCKPCPSGTWGKDCQRDCSCLDINTECNETTGCAECPEGYTGGDCHDDIDECVTSDPCDKHANCSNTIGTFKCICDAGFTQFNATVCQDIDECEEFPCENNGTCQNLVGKYRCVCGLGFIGINCETGESSISLQDRQVSRQSHCETGESSVSLQDRQVSRQSHCETDVCESSPCKNGGTCSQRLGVYQCQCVPGSTGINCETDIDECASNPCLNGGTCVDRLDGFTCQCTDGFTGPICNNETLCKMTPCQHGGTCLETNDTRTCHCPSGYTGGDCETGIDECASDPCLNGGTCVDRLDGFTCQCTDGFTGPICNNETLCKTTPCRHGGTCLETNDTRTCHCPSGYTGDDCETETLCKTTPCQHGGTCLETDDTRTCHCPSGYTGDDCETDTLCKATPCQHGGTCLETDDTRTCHCPSGFTGDNCETETDECASNPCLNGGTCVDRLDGFTCQCTDEFTGSLCDTDTLCKATPCQHGGTCLETDDTRTCHCPSGFTGDNCETETDECASNPCLNGGTCVDRLDGFTCQCTDGFTGSLCDNETLCKKTPCQHGGTCLETDDTRTCHCPSGYTGDDCETETDECASNPCLNGGTCVDRLDGFTCQCTDGFTGSLCNIDTLCKATPCQHGGTCLETDDTRTCHCPSGFTGDNCETETDECASNPCLNGGTCVDRLDGFTCQCTGEFTGSLCDNDTLCKATPCQHGGTCLETDDTRTCHCPSGFTGDNCETGALIDLYEIQLGYAGIAVPRVGLTWFDAPATALWCRFLTEPKAKGANPNQKPMSLWQHRPAIAETNSLRLS</sequence>
<feature type="disulfide bond" evidence="8">
    <location>
        <begin position="1642"/>
        <end position="1651"/>
    </location>
</feature>
<keyword evidence="4" id="KW-0677">Repeat</keyword>
<feature type="domain" description="EGF-like" evidence="9">
    <location>
        <begin position="1429"/>
        <end position="1465"/>
    </location>
</feature>
<keyword evidence="5" id="KW-0472">Membrane</keyword>
<dbReference type="FunFam" id="2.10.25.10:FF:000012">
    <property type="entry name" value="Delta-like protein"/>
    <property type="match status" value="4"/>
</dbReference>
<feature type="domain" description="EGF-like" evidence="9">
    <location>
        <begin position="1616"/>
        <end position="1652"/>
    </location>
</feature>
<keyword evidence="7" id="KW-0325">Glycoprotein</keyword>
<dbReference type="PRINTS" id="PR00010">
    <property type="entry name" value="EGFBLOOD"/>
</dbReference>
<evidence type="ECO:0000259" key="11">
    <source>
        <dbReference type="PROSITE" id="PS51233"/>
    </source>
</evidence>
<dbReference type="InterPro" id="IPR000152">
    <property type="entry name" value="EGF-type_Asp/Asn_hydroxyl_site"/>
</dbReference>
<dbReference type="PROSITE" id="PS00022">
    <property type="entry name" value="EGF_1"/>
    <property type="match status" value="17"/>
</dbReference>
<evidence type="ECO:0000256" key="7">
    <source>
        <dbReference type="ARBA" id="ARBA00023180"/>
    </source>
</evidence>
<feature type="domain" description="EGF-like" evidence="9">
    <location>
        <begin position="1205"/>
        <end position="1241"/>
    </location>
</feature>
<dbReference type="GO" id="GO:0007160">
    <property type="term" value="P:cell-matrix adhesion"/>
    <property type="evidence" value="ECO:0007669"/>
    <property type="project" value="InterPro"/>
</dbReference>
<dbReference type="InterPro" id="IPR005533">
    <property type="entry name" value="AMOP_dom"/>
</dbReference>
<dbReference type="InterPro" id="IPR049883">
    <property type="entry name" value="NOTCH1_EGF-like"/>
</dbReference>
<dbReference type="SMART" id="SM00216">
    <property type="entry name" value="VWD"/>
    <property type="match status" value="1"/>
</dbReference>
<feature type="domain" description="EGF-like" evidence="9">
    <location>
        <begin position="1691"/>
        <end position="1727"/>
    </location>
</feature>
<dbReference type="SMART" id="SM00179">
    <property type="entry name" value="EGF_CA"/>
    <property type="match status" value="21"/>
</dbReference>
<dbReference type="Pfam" id="PF14670">
    <property type="entry name" value="FXa_inhibition"/>
    <property type="match status" value="1"/>
</dbReference>
<dbReference type="PROSITE" id="PS50026">
    <property type="entry name" value="EGF_3"/>
    <property type="match status" value="17"/>
</dbReference>
<dbReference type="Pfam" id="PF00008">
    <property type="entry name" value="EGF"/>
    <property type="match status" value="15"/>
</dbReference>
<dbReference type="GO" id="GO:0007219">
    <property type="term" value="P:Notch signaling pathway"/>
    <property type="evidence" value="ECO:0007669"/>
    <property type="project" value="TreeGrafter"/>
</dbReference>
<dbReference type="SMART" id="SM00181">
    <property type="entry name" value="EGF"/>
    <property type="match status" value="23"/>
</dbReference>
<dbReference type="FunFam" id="2.10.25.10:FF:000143">
    <property type="entry name" value="Protein crumbs 1"/>
    <property type="match status" value="6"/>
</dbReference>
<feature type="domain" description="EGF-like" evidence="9">
    <location>
        <begin position="1466"/>
        <end position="1502"/>
    </location>
</feature>
<dbReference type="Pfam" id="PF17963">
    <property type="entry name" value="Big_9"/>
    <property type="match status" value="1"/>
</dbReference>
<dbReference type="FunFam" id="2.10.25.10:FF:000066">
    <property type="entry name" value="FAT atypical cadherin 4"/>
    <property type="match status" value="4"/>
</dbReference>
<feature type="disulfide bond" evidence="8">
    <location>
        <begin position="1492"/>
        <end position="1501"/>
    </location>
</feature>
<comment type="caution">
    <text evidence="12">The sequence shown here is derived from an EMBL/GenBank/DDBJ whole genome shotgun (WGS) entry which is preliminary data.</text>
</comment>
<evidence type="ECO:0000256" key="5">
    <source>
        <dbReference type="ARBA" id="ARBA00023136"/>
    </source>
</evidence>
<feature type="disulfide bond" evidence="8">
    <location>
        <begin position="1306"/>
        <end position="1315"/>
    </location>
</feature>
<dbReference type="SUPFAM" id="SSF57196">
    <property type="entry name" value="EGF/Laminin"/>
    <property type="match status" value="12"/>
</dbReference>
<feature type="domain" description="EGF-like" evidence="9">
    <location>
        <begin position="1317"/>
        <end position="1353"/>
    </location>
</feature>
<dbReference type="CDD" id="cd00053">
    <property type="entry name" value="EGF"/>
    <property type="match status" value="1"/>
</dbReference>
<feature type="disulfide bond" evidence="8">
    <location>
        <begin position="1268"/>
        <end position="1277"/>
    </location>
</feature>
<name>A0AAD9NU78_RIDPI</name>
<feature type="domain" description="AMOP" evidence="10">
    <location>
        <begin position="282"/>
        <end position="413"/>
    </location>
</feature>
<feature type="disulfide bond" evidence="8">
    <location>
        <begin position="1343"/>
        <end position="1352"/>
    </location>
</feature>
<feature type="domain" description="EGF-like" evidence="9">
    <location>
        <begin position="1280"/>
        <end position="1316"/>
    </location>
</feature>
<dbReference type="PROSITE" id="PS01186">
    <property type="entry name" value="EGF_2"/>
    <property type="match status" value="17"/>
</dbReference>